<protein>
    <submittedName>
        <fullName evidence="1">Uncharacterized protein</fullName>
    </submittedName>
</protein>
<organism evidence="1 2">
    <name type="scientific">Zizania palustris</name>
    <name type="common">Northern wild rice</name>
    <dbReference type="NCBI Taxonomy" id="103762"/>
    <lineage>
        <taxon>Eukaryota</taxon>
        <taxon>Viridiplantae</taxon>
        <taxon>Streptophyta</taxon>
        <taxon>Embryophyta</taxon>
        <taxon>Tracheophyta</taxon>
        <taxon>Spermatophyta</taxon>
        <taxon>Magnoliopsida</taxon>
        <taxon>Liliopsida</taxon>
        <taxon>Poales</taxon>
        <taxon>Poaceae</taxon>
        <taxon>BOP clade</taxon>
        <taxon>Oryzoideae</taxon>
        <taxon>Oryzeae</taxon>
        <taxon>Zizaniinae</taxon>
        <taxon>Zizania</taxon>
    </lineage>
</organism>
<sequence length="114" mass="12662">MRQRHKFDSRGIDPRCGDANPMAGFNLVASPSAPSTPLSSILMELFGVQTMPNLMRRMPQSYMASCLPWRPPLAASSPNRQLGSALTTMVEIHFLLLSFAPILNDLVSSMFFYI</sequence>
<comment type="caution">
    <text evidence="1">The sequence shown here is derived from an EMBL/GenBank/DDBJ whole genome shotgun (WGS) entry which is preliminary data.</text>
</comment>
<keyword evidence="2" id="KW-1185">Reference proteome</keyword>
<dbReference type="EMBL" id="JAAALK010000082">
    <property type="protein sequence ID" value="KAG8088557.1"/>
    <property type="molecule type" value="Genomic_DNA"/>
</dbReference>
<dbReference type="AlphaFoldDB" id="A0A8J6BIA4"/>
<dbReference type="Proteomes" id="UP000729402">
    <property type="component" value="Unassembled WGS sequence"/>
</dbReference>
<evidence type="ECO:0000313" key="2">
    <source>
        <dbReference type="Proteomes" id="UP000729402"/>
    </source>
</evidence>
<name>A0A8J6BIA4_ZIZPA</name>
<reference evidence="1" key="1">
    <citation type="journal article" date="2021" name="bioRxiv">
        <title>Whole Genome Assembly and Annotation of Northern Wild Rice, Zizania palustris L., Supports a Whole Genome Duplication in the Zizania Genus.</title>
        <authorList>
            <person name="Haas M."/>
            <person name="Kono T."/>
            <person name="Macchietto M."/>
            <person name="Millas R."/>
            <person name="McGilp L."/>
            <person name="Shao M."/>
            <person name="Duquette J."/>
            <person name="Hirsch C.N."/>
            <person name="Kimball J."/>
        </authorList>
    </citation>
    <scope>NUCLEOTIDE SEQUENCE</scope>
    <source>
        <tissue evidence="1">Fresh leaf tissue</tissue>
    </source>
</reference>
<accession>A0A8J6BIA4</accession>
<reference evidence="1" key="2">
    <citation type="submission" date="2021-02" db="EMBL/GenBank/DDBJ databases">
        <authorList>
            <person name="Kimball J.A."/>
            <person name="Haas M.W."/>
            <person name="Macchietto M."/>
            <person name="Kono T."/>
            <person name="Duquette J."/>
            <person name="Shao M."/>
        </authorList>
    </citation>
    <scope>NUCLEOTIDE SEQUENCE</scope>
    <source>
        <tissue evidence="1">Fresh leaf tissue</tissue>
    </source>
</reference>
<gene>
    <name evidence="1" type="ORF">GUJ93_ZPchr0010g10576</name>
</gene>
<proteinExistence type="predicted"/>
<evidence type="ECO:0000313" key="1">
    <source>
        <dbReference type="EMBL" id="KAG8088557.1"/>
    </source>
</evidence>